<dbReference type="InterPro" id="IPR006626">
    <property type="entry name" value="PbH1"/>
</dbReference>
<evidence type="ECO:0000256" key="1">
    <source>
        <dbReference type="SAM" id="MobiDB-lite"/>
    </source>
</evidence>
<dbReference type="KEGG" id="nhy:JQS43_09555"/>
<proteinExistence type="predicted"/>
<dbReference type="EMBL" id="CP070499">
    <property type="protein sequence ID" value="QSB16493.1"/>
    <property type="molecule type" value="Genomic_DNA"/>
</dbReference>
<dbReference type="PANTHER" id="PTHR36453:SF1">
    <property type="entry name" value="RIGHT HANDED BETA HELIX DOMAIN-CONTAINING PROTEIN"/>
    <property type="match status" value="1"/>
</dbReference>
<dbReference type="InterPro" id="IPR011050">
    <property type="entry name" value="Pectin_lyase_fold/virulence"/>
</dbReference>
<reference evidence="3" key="1">
    <citation type="submission" date="2021-02" db="EMBL/GenBank/DDBJ databases">
        <title>Natrosporangium hydrolyticum gen. nov., sp. nov, a haloalkaliphilic actinobacterium from a soda solonchak soil.</title>
        <authorList>
            <person name="Sorokin D.Y."/>
            <person name="Khijniak T.V."/>
            <person name="Zakharycheva A.P."/>
            <person name="Boueva O.V."/>
            <person name="Ariskina E.V."/>
            <person name="Hahnke R.L."/>
            <person name="Bunk B."/>
            <person name="Sproer C."/>
            <person name="Schumann P."/>
            <person name="Evtushenko L.I."/>
            <person name="Kublanov I.V."/>
        </authorList>
    </citation>
    <scope>NUCLEOTIDE SEQUENCE</scope>
    <source>
        <strain evidence="3">DSM 106523</strain>
    </source>
</reference>
<sequence length="575" mass="60961">MQDFYVAVGGDDSGPGSLDRPFGTLTRARDAARDVGGEVVVHLRGGVHTISEPWVLTGDDSASEGRRIGYQAYGFGTADQEEVVISGGREISDWQVVDGVWLAEIGDLAPRQLSVAGRRAERAGIDGLPPDAARTETGYTTESAAPRSWRSPADVEFVYRGVYPWTEARCPVAEVSGEGPVAITMVQPAFALAIDLYNFSYGEVTQYGPGLPSRVENDPTFLTEPGTFVVERARPGRHLLHYLPRPDEDPEHTPAVVPAVATLLRAERLRGVSFRGLTFADATWSGPGDRNGFLHYHGNSFYEGGPVEQVTLGEGAWVTVPGKASTIPAGVVFTDCRHVKIEGCRFTRIGAAGLAIEAGADLTVRGCDFEGLSAGAVTITAAATVHFEENRIRHVGLDYSGSPGIQLTDTRDCVVAQNEVSEVPHCGIVAGPGEGTRILRNRTTGTMSVLADGGGIYLAGDQGGSPDRAAVISGNVIADTRTPYNFGLYTDYGAAWVTIEENVVTGADNSAVLEVSPPLEHVVYRGNFWDADPVGAAAPPAGVRYEGNTTLTDPAELAAATATIQQRAGLRGPRR</sequence>
<dbReference type="PANTHER" id="PTHR36453">
    <property type="entry name" value="SECRETED PROTEIN-RELATED"/>
    <property type="match status" value="1"/>
</dbReference>
<dbReference type="Gene3D" id="2.160.20.10">
    <property type="entry name" value="Single-stranded right-handed beta-helix, Pectin lyase-like"/>
    <property type="match status" value="2"/>
</dbReference>
<dbReference type="InterPro" id="IPR039448">
    <property type="entry name" value="Beta_helix"/>
</dbReference>
<protein>
    <submittedName>
        <fullName evidence="3">Right-handed parallel beta-helix repeat-containing protein</fullName>
    </submittedName>
</protein>
<gene>
    <name evidence="3" type="ORF">JQS43_09555</name>
</gene>
<dbReference type="AlphaFoldDB" id="A0A895YMF5"/>
<feature type="region of interest" description="Disordered" evidence="1">
    <location>
        <begin position="124"/>
        <end position="146"/>
    </location>
</feature>
<dbReference type="Pfam" id="PF13229">
    <property type="entry name" value="Beta_helix"/>
    <property type="match status" value="1"/>
</dbReference>
<dbReference type="SMART" id="SM00710">
    <property type="entry name" value="PbH1"/>
    <property type="match status" value="5"/>
</dbReference>
<name>A0A895YMF5_9ACTN</name>
<organism evidence="3 4">
    <name type="scientific">Natronosporangium hydrolyticum</name>
    <dbReference type="NCBI Taxonomy" id="2811111"/>
    <lineage>
        <taxon>Bacteria</taxon>
        <taxon>Bacillati</taxon>
        <taxon>Actinomycetota</taxon>
        <taxon>Actinomycetes</taxon>
        <taxon>Micromonosporales</taxon>
        <taxon>Micromonosporaceae</taxon>
        <taxon>Natronosporangium</taxon>
    </lineage>
</organism>
<evidence type="ECO:0000313" key="3">
    <source>
        <dbReference type="EMBL" id="QSB16493.1"/>
    </source>
</evidence>
<keyword evidence="4" id="KW-1185">Reference proteome</keyword>
<dbReference type="SUPFAM" id="SSF51126">
    <property type="entry name" value="Pectin lyase-like"/>
    <property type="match status" value="1"/>
</dbReference>
<dbReference type="RefSeq" id="WP_239678712.1">
    <property type="nucleotide sequence ID" value="NZ_CP070499.1"/>
</dbReference>
<evidence type="ECO:0000259" key="2">
    <source>
        <dbReference type="Pfam" id="PF13229"/>
    </source>
</evidence>
<dbReference type="Proteomes" id="UP000662857">
    <property type="component" value="Chromosome"/>
</dbReference>
<feature type="domain" description="Right handed beta helix" evidence="2">
    <location>
        <begin position="329"/>
        <end position="462"/>
    </location>
</feature>
<dbReference type="InterPro" id="IPR012334">
    <property type="entry name" value="Pectin_lyas_fold"/>
</dbReference>
<evidence type="ECO:0000313" key="4">
    <source>
        <dbReference type="Proteomes" id="UP000662857"/>
    </source>
</evidence>
<accession>A0A895YMF5</accession>